<dbReference type="EMBL" id="CP084930">
    <property type="protein sequence ID" value="USI72822.1"/>
    <property type="molecule type" value="Genomic_DNA"/>
</dbReference>
<proteinExistence type="predicted"/>
<evidence type="ECO:0000313" key="1">
    <source>
        <dbReference type="EMBL" id="USI72822.1"/>
    </source>
</evidence>
<name>A0ABY4X7C3_9SPHN</name>
<sequence>MFIDTTDPRGFEPRATAIAVRTMGACYAMQFRPDTRAFIGIGLFHVTPDGAGFRFDGEARALREGELPECLLDWLEARLADHGAIVSYDNWGSVPKRLSAIARPDLYPNLAGAAADTNGRWRDLPRWQTWHLRQAVAQAMPCLCPQGKMQDCVPSLLACVMPQPELTERQLIDEAARGWTAWARGFGAFDDDAQPASRALKALAQQQARTGTSPG</sequence>
<protein>
    <submittedName>
        <fullName evidence="1">Uncharacterized protein</fullName>
    </submittedName>
</protein>
<dbReference type="Proteomes" id="UP001056937">
    <property type="component" value="Chromosome 1"/>
</dbReference>
<gene>
    <name evidence="1" type="ORF">LHA26_16370</name>
</gene>
<reference evidence="1" key="1">
    <citation type="journal article" date="2022" name="Toxins">
        <title>Genomic Analysis of Sphingopyxis sp. USTB-05 for Biodegrading Cyanobacterial Hepatotoxins.</title>
        <authorList>
            <person name="Liu C."/>
            <person name="Xu Q."/>
            <person name="Zhao Z."/>
            <person name="Zhang H."/>
            <person name="Liu X."/>
            <person name="Yin C."/>
            <person name="Liu Y."/>
            <person name="Yan H."/>
        </authorList>
    </citation>
    <scope>NUCLEOTIDE SEQUENCE</scope>
    <source>
        <strain evidence="1">NBD5</strain>
    </source>
</reference>
<accession>A0ABY4X7C3</accession>
<organism evidence="1 2">
    <name type="scientific">Sphingomonas morindae</name>
    <dbReference type="NCBI Taxonomy" id="1541170"/>
    <lineage>
        <taxon>Bacteria</taxon>
        <taxon>Pseudomonadati</taxon>
        <taxon>Pseudomonadota</taxon>
        <taxon>Alphaproteobacteria</taxon>
        <taxon>Sphingomonadales</taxon>
        <taxon>Sphingomonadaceae</taxon>
        <taxon>Sphingomonas</taxon>
    </lineage>
</organism>
<evidence type="ECO:0000313" key="2">
    <source>
        <dbReference type="Proteomes" id="UP001056937"/>
    </source>
</evidence>
<keyword evidence="2" id="KW-1185">Reference proteome</keyword>
<dbReference type="RefSeq" id="WP_252166631.1">
    <property type="nucleotide sequence ID" value="NZ_CP084930.1"/>
</dbReference>